<evidence type="ECO:0000256" key="4">
    <source>
        <dbReference type="PROSITE-ProRule" id="PRU00464"/>
    </source>
</evidence>
<name>A0A0R2RD04_9BACT</name>
<feature type="active site" description="Tele-AMP-histidine intermediate" evidence="2">
    <location>
        <position position="120"/>
    </location>
</feature>
<feature type="binding site" evidence="3">
    <location>
        <position position="50"/>
    </location>
    <ligand>
        <name>substrate</name>
    </ligand>
</feature>
<dbReference type="InterPro" id="IPR039383">
    <property type="entry name" value="FHIT"/>
</dbReference>
<evidence type="ECO:0000256" key="3">
    <source>
        <dbReference type="PIRSR" id="PIRSR639383-2"/>
    </source>
</evidence>
<dbReference type="InterPro" id="IPR052908">
    <property type="entry name" value="AP-4-A_phosphorylase"/>
</dbReference>
<organism evidence="6 7">
    <name type="scientific">Verrucomicrobia subdivision 6 bacterium BACL9 MAG-120507-bin52</name>
    <dbReference type="NCBI Taxonomy" id="1655590"/>
    <lineage>
        <taxon>Bacteria</taxon>
        <taxon>Pseudomonadati</taxon>
        <taxon>Verrucomicrobiota</taxon>
        <taxon>Verrucomicrobiia</taxon>
        <taxon>Verrucomicrobiales</taxon>
        <taxon>Verrucomicrobia subdivision 6</taxon>
    </lineage>
</organism>
<evidence type="ECO:0000259" key="5">
    <source>
        <dbReference type="PROSITE" id="PS51084"/>
    </source>
</evidence>
<evidence type="ECO:0000313" key="7">
    <source>
        <dbReference type="Proteomes" id="UP000051269"/>
    </source>
</evidence>
<dbReference type="GO" id="GO:0000166">
    <property type="term" value="F:nucleotide binding"/>
    <property type="evidence" value="ECO:0007669"/>
    <property type="project" value="UniProtKB-KW"/>
</dbReference>
<evidence type="ECO:0000256" key="2">
    <source>
        <dbReference type="PIRSR" id="PIRSR639383-1"/>
    </source>
</evidence>
<dbReference type="InterPro" id="IPR036265">
    <property type="entry name" value="HIT-like_sf"/>
</dbReference>
<feature type="binding site" evidence="3">
    <location>
        <begin position="112"/>
        <end position="115"/>
    </location>
    <ligand>
        <name>substrate</name>
    </ligand>
</feature>
<dbReference type="CDD" id="cd01275">
    <property type="entry name" value="FHIT"/>
    <property type="match status" value="1"/>
</dbReference>
<dbReference type="EMBL" id="LIBO01000305">
    <property type="protein sequence ID" value="KRO60245.1"/>
    <property type="molecule type" value="Genomic_DNA"/>
</dbReference>
<dbReference type="GO" id="GO:0003824">
    <property type="term" value="F:catalytic activity"/>
    <property type="evidence" value="ECO:0007669"/>
    <property type="project" value="InterPro"/>
</dbReference>
<dbReference type="PROSITE" id="PS51084">
    <property type="entry name" value="HIT_2"/>
    <property type="match status" value="1"/>
</dbReference>
<dbReference type="PANTHER" id="PTHR42997:SF1">
    <property type="entry name" value="AP-4-A PHOSPHORYLASE"/>
    <property type="match status" value="1"/>
</dbReference>
<evidence type="ECO:0000313" key="6">
    <source>
        <dbReference type="EMBL" id="KRO60245.1"/>
    </source>
</evidence>
<evidence type="ECO:0000256" key="1">
    <source>
        <dbReference type="ARBA" id="ARBA00022741"/>
    </source>
</evidence>
<comment type="caution">
    <text evidence="6">The sequence shown here is derived from an EMBL/GenBank/DDBJ whole genome shotgun (WGS) entry which is preliminary data.</text>
</comment>
<dbReference type="InterPro" id="IPR011146">
    <property type="entry name" value="HIT-like"/>
</dbReference>
<accession>A0A0R2RD04</accession>
<dbReference type="Gene3D" id="3.30.428.10">
    <property type="entry name" value="HIT-like"/>
    <property type="match status" value="1"/>
</dbReference>
<dbReference type="Proteomes" id="UP000051269">
    <property type="component" value="Unassembled WGS sequence"/>
</dbReference>
<feature type="binding site" evidence="3">
    <location>
        <position position="122"/>
    </location>
    <ligand>
        <name>substrate</name>
    </ligand>
</feature>
<reference evidence="6 7" key="1">
    <citation type="submission" date="2015-10" db="EMBL/GenBank/DDBJ databases">
        <title>Metagenome-Assembled Genomes uncover a global brackish microbiome.</title>
        <authorList>
            <person name="Hugerth L.W."/>
            <person name="Larsson J."/>
            <person name="Alneberg J."/>
            <person name="Lindh M.V."/>
            <person name="Legrand C."/>
            <person name="Pinhassi J."/>
            <person name="Andersson A.F."/>
        </authorList>
    </citation>
    <scope>NUCLEOTIDE SEQUENCE [LARGE SCALE GENOMIC DNA]</scope>
    <source>
        <strain evidence="6">BACL18 MAG-120507-bin52</strain>
    </source>
</reference>
<gene>
    <name evidence="6" type="ORF">ABR82_00660</name>
</gene>
<dbReference type="Pfam" id="PF01230">
    <property type="entry name" value="HIT"/>
    <property type="match status" value="1"/>
</dbReference>
<dbReference type="PANTHER" id="PTHR42997">
    <property type="entry name" value="HIT FAMILY HYDROLASE"/>
    <property type="match status" value="1"/>
</dbReference>
<dbReference type="AlphaFoldDB" id="A0A0R2RD04"/>
<dbReference type="SUPFAM" id="SSF54197">
    <property type="entry name" value="HIT-like"/>
    <property type="match status" value="1"/>
</dbReference>
<proteinExistence type="predicted"/>
<feature type="short sequence motif" description="Histidine triad motif" evidence="4">
    <location>
        <begin position="118"/>
        <end position="122"/>
    </location>
</feature>
<feature type="domain" description="HIT" evidence="5">
    <location>
        <begin position="23"/>
        <end position="133"/>
    </location>
</feature>
<keyword evidence="1" id="KW-0547">Nucleotide-binding</keyword>
<sequence length="160" mass="17849">MEHLWAPWRNRYVTGEEKPSEDLFQRLANSTDDTADLILARTKASFAVLNRYPYNLGHVLVCPYREVDDLASLSAQESADLWTLVNRMTDALRRVMKPEGFNIGINLGTAAGAGVPKHLHVHIVPRWPNDANFLTTTGTTRIHPGDLPTVYTKLVEALAA</sequence>
<protein>
    <recommendedName>
        <fullName evidence="5">HIT domain-containing protein</fullName>
    </recommendedName>
</protein>